<dbReference type="GO" id="GO:0017004">
    <property type="term" value="P:cytochrome complex assembly"/>
    <property type="evidence" value="ECO:0007669"/>
    <property type="project" value="UniProtKB-KW"/>
</dbReference>
<evidence type="ECO:0000256" key="7">
    <source>
        <dbReference type="SAM" id="SignalP"/>
    </source>
</evidence>
<accession>A0A1N7INT0</accession>
<keyword evidence="3" id="KW-0735">Signal-anchor</keyword>
<dbReference type="InterPro" id="IPR050553">
    <property type="entry name" value="Thioredoxin_ResA/DsbE_sf"/>
</dbReference>
<evidence type="ECO:0000313" key="9">
    <source>
        <dbReference type="EMBL" id="SIS38712.1"/>
    </source>
</evidence>
<gene>
    <name evidence="9" type="ORF">SAMN05444817_101135</name>
</gene>
<keyword evidence="10" id="KW-1185">Reference proteome</keyword>
<dbReference type="PROSITE" id="PS00194">
    <property type="entry name" value="THIOREDOXIN_1"/>
    <property type="match status" value="1"/>
</dbReference>
<dbReference type="InterPro" id="IPR013766">
    <property type="entry name" value="Thioredoxin_domain"/>
</dbReference>
<keyword evidence="7" id="KW-0732">Signal</keyword>
<evidence type="ECO:0000256" key="5">
    <source>
        <dbReference type="ARBA" id="ARBA00023284"/>
    </source>
</evidence>
<proteinExistence type="predicted"/>
<evidence type="ECO:0000256" key="4">
    <source>
        <dbReference type="ARBA" id="ARBA00023157"/>
    </source>
</evidence>
<dbReference type="InterPro" id="IPR017937">
    <property type="entry name" value="Thioredoxin_CS"/>
</dbReference>
<dbReference type="PROSITE" id="PS51352">
    <property type="entry name" value="THIOREDOXIN_2"/>
    <property type="match status" value="1"/>
</dbReference>
<feature type="signal peptide" evidence="7">
    <location>
        <begin position="1"/>
        <end position="22"/>
    </location>
</feature>
<dbReference type="PANTHER" id="PTHR42852:SF6">
    <property type="entry name" value="THIOL:DISULFIDE INTERCHANGE PROTEIN DSBE"/>
    <property type="match status" value="1"/>
</dbReference>
<dbReference type="EMBL" id="FTOF01000001">
    <property type="protein sequence ID" value="SIS38712.1"/>
    <property type="molecule type" value="Genomic_DNA"/>
</dbReference>
<protein>
    <submittedName>
        <fullName evidence="9">Thiol-disulfide isomerase or thioredoxin</fullName>
    </submittedName>
</protein>
<dbReference type="Gene3D" id="3.40.30.10">
    <property type="entry name" value="Glutaredoxin"/>
    <property type="match status" value="1"/>
</dbReference>
<dbReference type="SUPFAM" id="SSF52833">
    <property type="entry name" value="Thioredoxin-like"/>
    <property type="match status" value="1"/>
</dbReference>
<dbReference type="PANTHER" id="PTHR42852">
    <property type="entry name" value="THIOL:DISULFIDE INTERCHANGE PROTEIN DSBE"/>
    <property type="match status" value="1"/>
</dbReference>
<keyword evidence="2" id="KW-0201">Cytochrome c-type biogenesis</keyword>
<evidence type="ECO:0000256" key="6">
    <source>
        <dbReference type="SAM" id="MobiDB-lite"/>
    </source>
</evidence>
<dbReference type="STRING" id="1161099.SAMN05444817_101135"/>
<dbReference type="AlphaFoldDB" id="A0A1N7INT0"/>
<feature type="chain" id="PRO_5013134228" evidence="7">
    <location>
        <begin position="23"/>
        <end position="190"/>
    </location>
</feature>
<dbReference type="CDD" id="cd02966">
    <property type="entry name" value="TlpA_like_family"/>
    <property type="match status" value="1"/>
</dbReference>
<dbReference type="Proteomes" id="UP000186292">
    <property type="component" value="Unassembled WGS sequence"/>
</dbReference>
<name>A0A1N7INT0_9CORY</name>
<dbReference type="InterPro" id="IPR000866">
    <property type="entry name" value="AhpC/TSA"/>
</dbReference>
<keyword evidence="3" id="KW-0812">Transmembrane</keyword>
<dbReference type="GO" id="GO:0016491">
    <property type="term" value="F:oxidoreductase activity"/>
    <property type="evidence" value="ECO:0007669"/>
    <property type="project" value="InterPro"/>
</dbReference>
<feature type="region of interest" description="Disordered" evidence="6">
    <location>
        <begin position="32"/>
        <end position="53"/>
    </location>
</feature>
<comment type="subcellular location">
    <subcellularLocation>
        <location evidence="1">Cell envelope</location>
    </subcellularLocation>
</comment>
<dbReference type="Pfam" id="PF00578">
    <property type="entry name" value="AhpC-TSA"/>
    <property type="match status" value="1"/>
</dbReference>
<reference evidence="10" key="1">
    <citation type="submission" date="2017-01" db="EMBL/GenBank/DDBJ databases">
        <authorList>
            <person name="Varghese N."/>
            <person name="Submissions S."/>
        </authorList>
    </citation>
    <scope>NUCLEOTIDE SEQUENCE [LARGE SCALE GENOMIC DNA]</scope>
    <source>
        <strain evidence="10">DSM 44531</strain>
    </source>
</reference>
<evidence type="ECO:0000259" key="8">
    <source>
        <dbReference type="PROSITE" id="PS51352"/>
    </source>
</evidence>
<evidence type="ECO:0000256" key="2">
    <source>
        <dbReference type="ARBA" id="ARBA00022748"/>
    </source>
</evidence>
<keyword evidence="9" id="KW-0413">Isomerase</keyword>
<organism evidence="9 10">
    <name type="scientific">Corynebacterium appendicis CIP 107643</name>
    <dbReference type="NCBI Taxonomy" id="1161099"/>
    <lineage>
        <taxon>Bacteria</taxon>
        <taxon>Bacillati</taxon>
        <taxon>Actinomycetota</taxon>
        <taxon>Actinomycetes</taxon>
        <taxon>Mycobacteriales</taxon>
        <taxon>Corynebacteriaceae</taxon>
        <taxon>Corynebacterium</taxon>
    </lineage>
</organism>
<evidence type="ECO:0000313" key="10">
    <source>
        <dbReference type="Proteomes" id="UP000186292"/>
    </source>
</evidence>
<evidence type="ECO:0000256" key="1">
    <source>
        <dbReference type="ARBA" id="ARBA00004196"/>
    </source>
</evidence>
<dbReference type="InterPro" id="IPR036249">
    <property type="entry name" value="Thioredoxin-like_sf"/>
</dbReference>
<dbReference type="RefSeq" id="WP_076598132.1">
    <property type="nucleotide sequence ID" value="NZ_CP046976.1"/>
</dbReference>
<dbReference type="OrthoDB" id="9796554at2"/>
<keyword evidence="5" id="KW-0676">Redox-active center</keyword>
<sequence length="190" mass="19582">MKKQVWLSVAVLAAVTALVVAAAVSLLRPADSGDSVNQAEEATEATSAQQVQARPDCPGGIIGGVDLPCLGGNSSGAPTQEVTVVNVWAWWCEPCRDELPALEEFANDHPEYSVVGVHADTNAANGAALLNDLGVNLPSYQDSDNAFAGQLGLPGVVPVTVVFRGEEKVGVVGKAFSSSSEIAQAVEEVL</sequence>
<dbReference type="GO" id="GO:0030313">
    <property type="term" value="C:cell envelope"/>
    <property type="evidence" value="ECO:0007669"/>
    <property type="project" value="UniProtKB-SubCell"/>
</dbReference>
<feature type="compositionally biased region" description="Low complexity" evidence="6">
    <location>
        <begin position="38"/>
        <end position="53"/>
    </location>
</feature>
<dbReference type="GO" id="GO:0016209">
    <property type="term" value="F:antioxidant activity"/>
    <property type="evidence" value="ECO:0007669"/>
    <property type="project" value="InterPro"/>
</dbReference>
<feature type="domain" description="Thioredoxin" evidence="8">
    <location>
        <begin position="42"/>
        <end position="190"/>
    </location>
</feature>
<keyword evidence="4" id="KW-1015">Disulfide bond</keyword>
<evidence type="ECO:0000256" key="3">
    <source>
        <dbReference type="ARBA" id="ARBA00022968"/>
    </source>
</evidence>
<dbReference type="GO" id="GO:0016853">
    <property type="term" value="F:isomerase activity"/>
    <property type="evidence" value="ECO:0007669"/>
    <property type="project" value="UniProtKB-KW"/>
</dbReference>